<evidence type="ECO:0000313" key="4">
    <source>
        <dbReference type="Proteomes" id="UP000660729"/>
    </source>
</evidence>
<protein>
    <recommendedName>
        <fullName evidence="2">F-box domain-containing protein</fullName>
    </recommendedName>
</protein>
<evidence type="ECO:0000256" key="1">
    <source>
        <dbReference type="SAM" id="MobiDB-lite"/>
    </source>
</evidence>
<dbReference type="InterPro" id="IPR036047">
    <property type="entry name" value="F-box-like_dom_sf"/>
</dbReference>
<dbReference type="OrthoDB" id="10389012at2759"/>
<feature type="region of interest" description="Disordered" evidence="1">
    <location>
        <begin position="54"/>
        <end position="83"/>
    </location>
</feature>
<proteinExistence type="predicted"/>
<comment type="caution">
    <text evidence="3">The sequence shown here is derived from an EMBL/GenBank/DDBJ whole genome shotgun (WGS) entry which is preliminary data.</text>
</comment>
<reference evidence="3" key="1">
    <citation type="submission" date="2020-04" db="EMBL/GenBank/DDBJ databases">
        <title>Draft genome resource of the tomato pathogen Pseudocercospora fuligena.</title>
        <authorList>
            <person name="Zaccaron A."/>
        </authorList>
    </citation>
    <scope>NUCLEOTIDE SEQUENCE</scope>
    <source>
        <strain evidence="3">PF001</strain>
    </source>
</reference>
<dbReference type="SUPFAM" id="SSF81383">
    <property type="entry name" value="F-box domain"/>
    <property type="match status" value="1"/>
</dbReference>
<feature type="region of interest" description="Disordered" evidence="1">
    <location>
        <begin position="325"/>
        <end position="369"/>
    </location>
</feature>
<organism evidence="3 4">
    <name type="scientific">Pseudocercospora fuligena</name>
    <dbReference type="NCBI Taxonomy" id="685502"/>
    <lineage>
        <taxon>Eukaryota</taxon>
        <taxon>Fungi</taxon>
        <taxon>Dikarya</taxon>
        <taxon>Ascomycota</taxon>
        <taxon>Pezizomycotina</taxon>
        <taxon>Dothideomycetes</taxon>
        <taxon>Dothideomycetidae</taxon>
        <taxon>Mycosphaerellales</taxon>
        <taxon>Mycosphaerellaceae</taxon>
        <taxon>Pseudocercospora</taxon>
    </lineage>
</organism>
<evidence type="ECO:0000259" key="2">
    <source>
        <dbReference type="Pfam" id="PF00646"/>
    </source>
</evidence>
<accession>A0A8H6R5Y2</accession>
<sequence length="392" mass="44129">MPIAECIEELAARVEQQLYLRRETDLLPSSVHKLSEGQDAELRDSISIHREATDSNTTDTIFSTPPLNETKLPTDEVESQPAATGVNATAVARVLSTVELAEGIFCHLDMEDLLRVRCVSMKLHDLILSSPRLRRALFLDPGSLADVHQDDRRLITQLISSAYTRDTWMQKLVANPSAYLPESLIEDFDPSQVTFNPFFVKCCINDCSPLTQRRLPQITTKYLYTNPDFFFRKMYITQPPLPIKTSTIEIDSKACMTHCKDRMLEEHFDLDWKPTHEALGKGMKLGELVDVLHERVSSVCPYSKARVDSLSGFGMTFELAVAESETKTEHEVGEIQQGGNVQGGTEEEPEDRKPFCVPRGPDNSPVEAGYARLLALENEDQSEESEDETYNL</sequence>
<feature type="compositionally biased region" description="Polar residues" evidence="1">
    <location>
        <begin position="54"/>
        <end position="67"/>
    </location>
</feature>
<dbReference type="AlphaFoldDB" id="A0A8H6R5Y2"/>
<dbReference type="Pfam" id="PF00646">
    <property type="entry name" value="F-box"/>
    <property type="match status" value="1"/>
</dbReference>
<keyword evidence="4" id="KW-1185">Reference proteome</keyword>
<evidence type="ECO:0000313" key="3">
    <source>
        <dbReference type="EMBL" id="KAF7185724.1"/>
    </source>
</evidence>
<feature type="domain" description="F-box" evidence="2">
    <location>
        <begin position="102"/>
        <end position="133"/>
    </location>
</feature>
<name>A0A8H6R5Y2_9PEZI</name>
<dbReference type="EMBL" id="JABCIY010000310">
    <property type="protein sequence ID" value="KAF7185724.1"/>
    <property type="molecule type" value="Genomic_DNA"/>
</dbReference>
<dbReference type="Proteomes" id="UP000660729">
    <property type="component" value="Unassembled WGS sequence"/>
</dbReference>
<dbReference type="InterPro" id="IPR001810">
    <property type="entry name" value="F-box_dom"/>
</dbReference>
<gene>
    <name evidence="3" type="ORF">HII31_12955</name>
</gene>